<gene>
    <name evidence="1" type="ORF">FF38_04886</name>
</gene>
<evidence type="ECO:0008006" key="3">
    <source>
        <dbReference type="Google" id="ProtNLM"/>
    </source>
</evidence>
<name>A0A0L0CAZ3_LUCCU</name>
<evidence type="ECO:0000313" key="2">
    <source>
        <dbReference type="Proteomes" id="UP000037069"/>
    </source>
</evidence>
<comment type="caution">
    <text evidence="1">The sequence shown here is derived from an EMBL/GenBank/DDBJ whole genome shotgun (WGS) entry which is preliminary data.</text>
</comment>
<proteinExistence type="predicted"/>
<dbReference type="OrthoDB" id="70030at2759"/>
<accession>A0A0L0CAZ3</accession>
<dbReference type="OMA" id="QYHRFVF"/>
<dbReference type="AlphaFoldDB" id="A0A0L0CAZ3"/>
<keyword evidence="2" id="KW-1185">Reference proteome</keyword>
<evidence type="ECO:0000313" key="1">
    <source>
        <dbReference type="EMBL" id="KNC28644.1"/>
    </source>
</evidence>
<sequence length="158" mass="18407">MGAHNSTPQTVRIENPLRGLSIQVTPSVVSRLVGVEKEMQKKLNDAIESQGENLQAHLPYRSVQEMPHNWSQAQDAYRKKYNELEVYQFDKSVERVETMIGKPLAWVEDVNETITKMRKELIKCYRDNPKQSLCCADIAKEYQDFIFREQFKTILKSN</sequence>
<dbReference type="EMBL" id="JRES01000755">
    <property type="protein sequence ID" value="KNC28644.1"/>
    <property type="molecule type" value="Genomic_DNA"/>
</dbReference>
<reference evidence="1 2" key="1">
    <citation type="journal article" date="2015" name="Nat. Commun.">
        <title>Lucilia cuprina genome unlocks parasitic fly biology to underpin future interventions.</title>
        <authorList>
            <person name="Anstead C.A."/>
            <person name="Korhonen P.K."/>
            <person name="Young N.D."/>
            <person name="Hall R.S."/>
            <person name="Jex A.R."/>
            <person name="Murali S.C."/>
            <person name="Hughes D.S."/>
            <person name="Lee S.F."/>
            <person name="Perry T."/>
            <person name="Stroehlein A.J."/>
            <person name="Ansell B.R."/>
            <person name="Breugelmans B."/>
            <person name="Hofmann A."/>
            <person name="Qu J."/>
            <person name="Dugan S."/>
            <person name="Lee S.L."/>
            <person name="Chao H."/>
            <person name="Dinh H."/>
            <person name="Han Y."/>
            <person name="Doddapaneni H.V."/>
            <person name="Worley K.C."/>
            <person name="Muzny D.M."/>
            <person name="Ioannidis P."/>
            <person name="Waterhouse R.M."/>
            <person name="Zdobnov E.M."/>
            <person name="James P.J."/>
            <person name="Bagnall N.H."/>
            <person name="Kotze A.C."/>
            <person name="Gibbs R.A."/>
            <person name="Richards S."/>
            <person name="Batterham P."/>
            <person name="Gasser R.B."/>
        </authorList>
    </citation>
    <scope>NUCLEOTIDE SEQUENCE [LARGE SCALE GENOMIC DNA]</scope>
    <source>
        <strain evidence="1 2">LS</strain>
        <tissue evidence="1">Full body</tissue>
    </source>
</reference>
<protein>
    <recommendedName>
        <fullName evidence="3">MICOS complex subunit MIC19</fullName>
    </recommendedName>
</protein>
<dbReference type="Proteomes" id="UP000037069">
    <property type="component" value="Unassembled WGS sequence"/>
</dbReference>
<organism evidence="1 2">
    <name type="scientific">Lucilia cuprina</name>
    <name type="common">Green bottle fly</name>
    <name type="synonym">Australian sheep blowfly</name>
    <dbReference type="NCBI Taxonomy" id="7375"/>
    <lineage>
        <taxon>Eukaryota</taxon>
        <taxon>Metazoa</taxon>
        <taxon>Ecdysozoa</taxon>
        <taxon>Arthropoda</taxon>
        <taxon>Hexapoda</taxon>
        <taxon>Insecta</taxon>
        <taxon>Pterygota</taxon>
        <taxon>Neoptera</taxon>
        <taxon>Endopterygota</taxon>
        <taxon>Diptera</taxon>
        <taxon>Brachycera</taxon>
        <taxon>Muscomorpha</taxon>
        <taxon>Oestroidea</taxon>
        <taxon>Calliphoridae</taxon>
        <taxon>Luciliinae</taxon>
        <taxon>Lucilia</taxon>
    </lineage>
</organism>